<keyword evidence="3" id="KW-1185">Reference proteome</keyword>
<organism evidence="2 3">
    <name type="scientific">Tetrapyrgos nigripes</name>
    <dbReference type="NCBI Taxonomy" id="182062"/>
    <lineage>
        <taxon>Eukaryota</taxon>
        <taxon>Fungi</taxon>
        <taxon>Dikarya</taxon>
        <taxon>Basidiomycota</taxon>
        <taxon>Agaricomycotina</taxon>
        <taxon>Agaricomycetes</taxon>
        <taxon>Agaricomycetidae</taxon>
        <taxon>Agaricales</taxon>
        <taxon>Marasmiineae</taxon>
        <taxon>Marasmiaceae</taxon>
        <taxon>Tetrapyrgos</taxon>
    </lineage>
</organism>
<evidence type="ECO:0000313" key="3">
    <source>
        <dbReference type="Proteomes" id="UP000559256"/>
    </source>
</evidence>
<gene>
    <name evidence="2" type="ORF">D9758_013934</name>
</gene>
<evidence type="ECO:0000256" key="1">
    <source>
        <dbReference type="SAM" id="MobiDB-lite"/>
    </source>
</evidence>
<feature type="compositionally biased region" description="Low complexity" evidence="1">
    <location>
        <begin position="80"/>
        <end position="95"/>
    </location>
</feature>
<proteinExistence type="predicted"/>
<protein>
    <submittedName>
        <fullName evidence="2">Uncharacterized protein</fullName>
    </submittedName>
</protein>
<dbReference type="EMBL" id="JAACJM010000163">
    <property type="protein sequence ID" value="KAF5341486.1"/>
    <property type="molecule type" value="Genomic_DNA"/>
</dbReference>
<dbReference type="AlphaFoldDB" id="A0A8H5FLT2"/>
<name>A0A8H5FLT2_9AGAR</name>
<feature type="compositionally biased region" description="Polar residues" evidence="1">
    <location>
        <begin position="62"/>
        <end position="71"/>
    </location>
</feature>
<dbReference type="Proteomes" id="UP000559256">
    <property type="component" value="Unassembled WGS sequence"/>
</dbReference>
<evidence type="ECO:0000313" key="2">
    <source>
        <dbReference type="EMBL" id="KAF5341486.1"/>
    </source>
</evidence>
<feature type="region of interest" description="Disordered" evidence="1">
    <location>
        <begin position="1"/>
        <end position="116"/>
    </location>
</feature>
<feature type="compositionally biased region" description="Low complexity" evidence="1">
    <location>
        <begin position="105"/>
        <end position="116"/>
    </location>
</feature>
<accession>A0A8H5FLT2</accession>
<reference evidence="2 3" key="1">
    <citation type="journal article" date="2020" name="ISME J.">
        <title>Uncovering the hidden diversity of litter-decomposition mechanisms in mushroom-forming fungi.</title>
        <authorList>
            <person name="Floudas D."/>
            <person name="Bentzer J."/>
            <person name="Ahren D."/>
            <person name="Johansson T."/>
            <person name="Persson P."/>
            <person name="Tunlid A."/>
        </authorList>
    </citation>
    <scope>NUCLEOTIDE SEQUENCE [LARGE SCALE GENOMIC DNA]</scope>
    <source>
        <strain evidence="2 3">CBS 291.85</strain>
    </source>
</reference>
<comment type="caution">
    <text evidence="2">The sequence shown here is derived from an EMBL/GenBank/DDBJ whole genome shotgun (WGS) entry which is preliminary data.</text>
</comment>
<sequence>METETNPATGVVGERSRSKSLKEASIVESAEMKDPALKPSIGYLRSLNDRDTSPPPPPSQPNTTIVPTTTMEHPPHHHPSPTNATAAAAASSAPNIHLFPPPTPTSTTSVPVFPHK</sequence>